<dbReference type="Proteomes" id="UP000594638">
    <property type="component" value="Unassembled WGS sequence"/>
</dbReference>
<dbReference type="Gramene" id="OE9A111537T1">
    <property type="protein sequence ID" value="OE9A111537C1"/>
    <property type="gene ID" value="OE9A111537"/>
</dbReference>
<evidence type="ECO:0000256" key="1">
    <source>
        <dbReference type="SAM" id="MobiDB-lite"/>
    </source>
</evidence>
<keyword evidence="3" id="KW-1185">Reference proteome</keyword>
<feature type="region of interest" description="Disordered" evidence="1">
    <location>
        <begin position="128"/>
        <end position="184"/>
    </location>
</feature>
<organism evidence="2 3">
    <name type="scientific">Olea europaea subsp. europaea</name>
    <dbReference type="NCBI Taxonomy" id="158383"/>
    <lineage>
        <taxon>Eukaryota</taxon>
        <taxon>Viridiplantae</taxon>
        <taxon>Streptophyta</taxon>
        <taxon>Embryophyta</taxon>
        <taxon>Tracheophyta</taxon>
        <taxon>Spermatophyta</taxon>
        <taxon>Magnoliopsida</taxon>
        <taxon>eudicotyledons</taxon>
        <taxon>Gunneridae</taxon>
        <taxon>Pentapetalae</taxon>
        <taxon>asterids</taxon>
        <taxon>lamiids</taxon>
        <taxon>Lamiales</taxon>
        <taxon>Oleaceae</taxon>
        <taxon>Oleeae</taxon>
        <taxon>Olea</taxon>
    </lineage>
</organism>
<feature type="compositionally biased region" description="Basic and acidic residues" evidence="1">
    <location>
        <begin position="56"/>
        <end position="66"/>
    </location>
</feature>
<feature type="compositionally biased region" description="Low complexity" evidence="1">
    <location>
        <begin position="147"/>
        <end position="159"/>
    </location>
</feature>
<dbReference type="AlphaFoldDB" id="A0A8S0RCQ5"/>
<evidence type="ECO:0000313" key="3">
    <source>
        <dbReference type="Proteomes" id="UP000594638"/>
    </source>
</evidence>
<proteinExistence type="predicted"/>
<feature type="region of interest" description="Disordered" evidence="1">
    <location>
        <begin position="17"/>
        <end position="66"/>
    </location>
</feature>
<accession>A0A8S0RCQ5</accession>
<sequence>MRVAAVACLRSAHWQRRRGCKGATQTGPRARPKPTTTQGKQRERAGTRMNNTRMKPFRDRERMDRTGRERERDEDCWCVSVCNRHEAPSSAELGRIESCSDNKNLFIGRFALNALRPRRAVPHRDLQTADRRERDTHARRRWTPRQSCSLGSLPSSSASVNMAHGLPPMAYSRNTKLAPQQIRP</sequence>
<dbReference type="EMBL" id="CACTIH010002506">
    <property type="protein sequence ID" value="CAA2976670.1"/>
    <property type="molecule type" value="Genomic_DNA"/>
</dbReference>
<gene>
    <name evidence="2" type="ORF">OLEA9_A111537</name>
</gene>
<protein>
    <submittedName>
        <fullName evidence="2">Uncharacterized protein</fullName>
    </submittedName>
</protein>
<name>A0A8S0RCQ5_OLEEU</name>
<evidence type="ECO:0000313" key="2">
    <source>
        <dbReference type="EMBL" id="CAA2976670.1"/>
    </source>
</evidence>
<reference evidence="2 3" key="1">
    <citation type="submission" date="2019-12" db="EMBL/GenBank/DDBJ databases">
        <authorList>
            <person name="Alioto T."/>
            <person name="Alioto T."/>
            <person name="Gomez Garrido J."/>
        </authorList>
    </citation>
    <scope>NUCLEOTIDE SEQUENCE [LARGE SCALE GENOMIC DNA]</scope>
</reference>
<feature type="compositionally biased region" description="Polar residues" evidence="1">
    <location>
        <begin position="172"/>
        <end position="184"/>
    </location>
</feature>
<comment type="caution">
    <text evidence="2">The sequence shown here is derived from an EMBL/GenBank/DDBJ whole genome shotgun (WGS) entry which is preliminary data.</text>
</comment>